<dbReference type="GO" id="GO:0042840">
    <property type="term" value="P:D-glucuronate catabolic process"/>
    <property type="evidence" value="ECO:0007669"/>
    <property type="project" value="TreeGrafter"/>
</dbReference>
<dbReference type="GO" id="GO:0005829">
    <property type="term" value="C:cytosol"/>
    <property type="evidence" value="ECO:0007669"/>
    <property type="project" value="TreeGrafter"/>
</dbReference>
<organism evidence="5 6">
    <name type="scientific">Ramlibacter tataouinensis</name>
    <dbReference type="NCBI Taxonomy" id="94132"/>
    <lineage>
        <taxon>Bacteria</taxon>
        <taxon>Pseudomonadati</taxon>
        <taxon>Pseudomonadota</taxon>
        <taxon>Betaproteobacteria</taxon>
        <taxon>Burkholderiales</taxon>
        <taxon>Comamonadaceae</taxon>
        <taxon>Ramlibacter</taxon>
    </lineage>
</organism>
<dbReference type="CDD" id="cd01166">
    <property type="entry name" value="KdgK"/>
    <property type="match status" value="1"/>
</dbReference>
<evidence type="ECO:0000313" key="5">
    <source>
        <dbReference type="EMBL" id="AMO24309.1"/>
    </source>
</evidence>
<dbReference type="AlphaFoldDB" id="A0A127JWP7"/>
<evidence type="ECO:0000259" key="4">
    <source>
        <dbReference type="Pfam" id="PF00294"/>
    </source>
</evidence>
<dbReference type="OrthoDB" id="9795789at2"/>
<protein>
    <submittedName>
        <fullName evidence="5">2-dehydro-3-deoxygluconokinase</fullName>
    </submittedName>
</protein>
<dbReference type="GO" id="GO:0008673">
    <property type="term" value="F:2-dehydro-3-deoxygluconokinase activity"/>
    <property type="evidence" value="ECO:0007669"/>
    <property type="project" value="TreeGrafter"/>
</dbReference>
<dbReference type="RefSeq" id="WP_061501929.1">
    <property type="nucleotide sequence ID" value="NZ_CP010951.1"/>
</dbReference>
<dbReference type="Proteomes" id="UP000070433">
    <property type="component" value="Chromosome"/>
</dbReference>
<sequence length="305" mass="32485">MPHSFDIAALGEAMLEFNQTRPGEPQYLQGFGGDTSNAVIAAARAGARTCYLTRLGADWFGDELMALWRREGVDAGGVERDRQAHTGIYFVTHGEGGHAFSYLRAGSAASRMTPEWLPRERVQQSRILHVSGISLAISDSARETVLEAMRVAREAGTLVAFDSNLRLKLWPLEVARQTIAQAASLCDYFLPSVEDAAALSGMHAPAAILDWAHALGAPQVVLKLGAEGALASDGRRRERIAGVPVRAIDATGAGDCYCGNLLARIARGEDLFAAARYANAAAALAVQGFGAVAPLPYPREVEALL</sequence>
<reference evidence="5 6" key="1">
    <citation type="journal article" date="2014" name="Int. J. Syst. Evol. Microbiol.">
        <title>Ramlibacter solisilvae sp. nov., isolated from forest soil, and emended description of the genus Ramlibacter.</title>
        <authorList>
            <person name="Lee H.J."/>
            <person name="Lee S.H."/>
            <person name="Lee S.S."/>
            <person name="Lee J.S."/>
            <person name="Kim Y."/>
            <person name="Kim S.C."/>
            <person name="Jeon C.O."/>
        </authorList>
    </citation>
    <scope>NUCLEOTIDE SEQUENCE [LARGE SCALE GENOMIC DNA]</scope>
    <source>
        <strain evidence="5 6">5-10</strain>
    </source>
</reference>
<dbReference type="Gene3D" id="3.40.1190.20">
    <property type="match status" value="1"/>
</dbReference>
<dbReference type="SUPFAM" id="SSF53613">
    <property type="entry name" value="Ribokinase-like"/>
    <property type="match status" value="1"/>
</dbReference>
<dbReference type="PANTHER" id="PTHR43085">
    <property type="entry name" value="HEXOKINASE FAMILY MEMBER"/>
    <property type="match status" value="1"/>
</dbReference>
<dbReference type="InterPro" id="IPR002139">
    <property type="entry name" value="Ribo/fructo_kinase"/>
</dbReference>
<dbReference type="EMBL" id="CP010951">
    <property type="protein sequence ID" value="AMO24309.1"/>
    <property type="molecule type" value="Genomic_DNA"/>
</dbReference>
<dbReference type="PRINTS" id="PR00990">
    <property type="entry name" value="RIBOKINASE"/>
</dbReference>
<evidence type="ECO:0000256" key="3">
    <source>
        <dbReference type="ARBA" id="ARBA00022777"/>
    </source>
</evidence>
<dbReference type="InterPro" id="IPR050306">
    <property type="entry name" value="PfkB_Carbo_kinase"/>
</dbReference>
<gene>
    <name evidence="5" type="ORF">UC35_17485</name>
</gene>
<keyword evidence="6" id="KW-1185">Reference proteome</keyword>
<name>A0A127JWP7_9BURK</name>
<dbReference type="GO" id="GO:0019698">
    <property type="term" value="P:D-galacturonate catabolic process"/>
    <property type="evidence" value="ECO:0007669"/>
    <property type="project" value="TreeGrafter"/>
</dbReference>
<comment type="similarity">
    <text evidence="1">Belongs to the carbohydrate kinase PfkB family.</text>
</comment>
<dbReference type="GO" id="GO:0006974">
    <property type="term" value="P:DNA damage response"/>
    <property type="evidence" value="ECO:0007669"/>
    <property type="project" value="TreeGrafter"/>
</dbReference>
<evidence type="ECO:0000313" key="6">
    <source>
        <dbReference type="Proteomes" id="UP000070433"/>
    </source>
</evidence>
<evidence type="ECO:0000256" key="1">
    <source>
        <dbReference type="ARBA" id="ARBA00010688"/>
    </source>
</evidence>
<evidence type="ECO:0000256" key="2">
    <source>
        <dbReference type="ARBA" id="ARBA00022679"/>
    </source>
</evidence>
<dbReference type="PATRIC" id="fig|94132.3.peg.3571"/>
<dbReference type="Pfam" id="PF00294">
    <property type="entry name" value="PfkB"/>
    <property type="match status" value="1"/>
</dbReference>
<feature type="domain" description="Carbohydrate kinase PfkB" evidence="4">
    <location>
        <begin position="6"/>
        <end position="296"/>
    </location>
</feature>
<dbReference type="InterPro" id="IPR011611">
    <property type="entry name" value="PfkB_dom"/>
</dbReference>
<proteinExistence type="inferred from homology"/>
<keyword evidence="3 5" id="KW-0418">Kinase</keyword>
<dbReference type="InterPro" id="IPR029056">
    <property type="entry name" value="Ribokinase-like"/>
</dbReference>
<dbReference type="PANTHER" id="PTHR43085:SF15">
    <property type="entry name" value="2-DEHYDRO-3-DEOXYGLUCONOKINASE"/>
    <property type="match status" value="1"/>
</dbReference>
<accession>A0A127JWP7</accession>
<keyword evidence="2" id="KW-0808">Transferase</keyword>